<comment type="caution">
    <text evidence="2">The sequence shown here is derived from an EMBL/GenBank/DDBJ whole genome shotgun (WGS) entry which is preliminary data.</text>
</comment>
<evidence type="ECO:0000256" key="1">
    <source>
        <dbReference type="SAM" id="MobiDB-lite"/>
    </source>
</evidence>
<dbReference type="RefSeq" id="WP_185060214.1">
    <property type="nucleotide sequence ID" value="NZ_BAABJP010000018.1"/>
</dbReference>
<dbReference type="EMBL" id="BAABJP010000018">
    <property type="protein sequence ID" value="GAA5159152.1"/>
    <property type="molecule type" value="Genomic_DNA"/>
</dbReference>
<proteinExistence type="predicted"/>
<name>A0ABP9QBW3_9PSEU</name>
<feature type="region of interest" description="Disordered" evidence="1">
    <location>
        <begin position="181"/>
        <end position="207"/>
    </location>
</feature>
<dbReference type="Gene3D" id="3.90.1720.10">
    <property type="entry name" value="endopeptidase domain like (from Nostoc punctiforme)"/>
    <property type="match status" value="1"/>
</dbReference>
<dbReference type="Proteomes" id="UP001428817">
    <property type="component" value="Unassembled WGS sequence"/>
</dbReference>
<gene>
    <name evidence="2" type="ORF">GCM10023321_39830</name>
</gene>
<keyword evidence="3" id="KW-1185">Reference proteome</keyword>
<protein>
    <recommendedName>
        <fullName evidence="4">NlpC/P60 domain-containing protein</fullName>
    </recommendedName>
</protein>
<feature type="compositionally biased region" description="Basic and acidic residues" evidence="1">
    <location>
        <begin position="188"/>
        <end position="198"/>
    </location>
</feature>
<organism evidence="2 3">
    <name type="scientific">Pseudonocardia eucalypti</name>
    <dbReference type="NCBI Taxonomy" id="648755"/>
    <lineage>
        <taxon>Bacteria</taxon>
        <taxon>Bacillati</taxon>
        <taxon>Actinomycetota</taxon>
        <taxon>Actinomycetes</taxon>
        <taxon>Pseudonocardiales</taxon>
        <taxon>Pseudonocardiaceae</taxon>
        <taxon>Pseudonocardia</taxon>
    </lineage>
</organism>
<evidence type="ECO:0000313" key="3">
    <source>
        <dbReference type="Proteomes" id="UP001428817"/>
    </source>
</evidence>
<sequence length="239" mass="25319">MSRRAVGLWAVVAVLAVLVVGITAARERPPGISAVVAASPDAGRTALLAEVRRELVEMRDTGYQHRTAVAAREGGYYFDCSGFVDYALAHSRPANLDALPVTRSTRPLAADFVRHFRAVAAGTAGGPWEPVGTVPELRPGDVIAWLRPAEVKSRNTGHVLVVLETPVANPNRPGEWLVKAADSTTSPHAEDSREKSDDGLGTGTIGLSADTAGRPVGYYWRGGVSTVLRHTEIALGRPG</sequence>
<accession>A0ABP9QBW3</accession>
<evidence type="ECO:0000313" key="2">
    <source>
        <dbReference type="EMBL" id="GAA5159152.1"/>
    </source>
</evidence>
<evidence type="ECO:0008006" key="4">
    <source>
        <dbReference type="Google" id="ProtNLM"/>
    </source>
</evidence>
<reference evidence="3" key="1">
    <citation type="journal article" date="2019" name="Int. J. Syst. Evol. Microbiol.">
        <title>The Global Catalogue of Microorganisms (GCM) 10K type strain sequencing project: providing services to taxonomists for standard genome sequencing and annotation.</title>
        <authorList>
            <consortium name="The Broad Institute Genomics Platform"/>
            <consortium name="The Broad Institute Genome Sequencing Center for Infectious Disease"/>
            <person name="Wu L."/>
            <person name="Ma J."/>
        </authorList>
    </citation>
    <scope>NUCLEOTIDE SEQUENCE [LARGE SCALE GENOMIC DNA]</scope>
    <source>
        <strain evidence="3">JCM 18303</strain>
    </source>
</reference>